<dbReference type="Proteomes" id="UP000016491">
    <property type="component" value="Unassembled WGS sequence"/>
</dbReference>
<protein>
    <recommendedName>
        <fullName evidence="3">Transposase DDE domain-containing protein</fullName>
    </recommendedName>
</protein>
<comment type="caution">
    <text evidence="1">The sequence shown here is derived from an EMBL/GenBank/DDBJ whole genome shotgun (WGS) entry which is preliminary data.</text>
</comment>
<name>A0ABC9TU31_CLOSY</name>
<feature type="non-terminal residue" evidence="1">
    <location>
        <position position="1"/>
    </location>
</feature>
<organism evidence="1 2">
    <name type="scientific">[Clostridium] symbiosum ATCC 14940</name>
    <dbReference type="NCBI Taxonomy" id="411472"/>
    <lineage>
        <taxon>Bacteria</taxon>
        <taxon>Bacillati</taxon>
        <taxon>Bacillota</taxon>
        <taxon>Clostridia</taxon>
        <taxon>Lachnospirales</taxon>
        <taxon>Lachnospiraceae</taxon>
        <taxon>Otoolea</taxon>
    </lineage>
</organism>
<dbReference type="RefSeq" id="WP_021640904.1">
    <property type="nucleotide sequence ID" value="NZ_KE992817.1"/>
</dbReference>
<gene>
    <name evidence="1" type="ORF">CLOSYM_03731</name>
</gene>
<sequence>QARKSLWIETMKLCLISYPKYGQARKSLWIETPFKQLRYRVEFGQARKSLWIETLCGVPIPRNQQWSGS</sequence>
<accession>A0ABC9TU31</accession>
<dbReference type="AlphaFoldDB" id="A0ABC9TU31"/>
<evidence type="ECO:0000313" key="2">
    <source>
        <dbReference type="Proteomes" id="UP000016491"/>
    </source>
</evidence>
<reference evidence="1 2" key="1">
    <citation type="submission" date="2013-07" db="EMBL/GenBank/DDBJ databases">
        <authorList>
            <person name="Weinstock G."/>
            <person name="Sodergren E."/>
            <person name="Wylie T."/>
            <person name="Fulton L."/>
            <person name="Fulton R."/>
            <person name="Fronick C."/>
            <person name="O'Laughlin M."/>
            <person name="Godfrey J."/>
            <person name="Miner T."/>
            <person name="Herter B."/>
            <person name="Appelbaum E."/>
            <person name="Cordes M."/>
            <person name="Lek S."/>
            <person name="Wollam A."/>
            <person name="Pepin K.H."/>
            <person name="Palsikar V.B."/>
            <person name="Mitreva M."/>
            <person name="Wilson R.K."/>
        </authorList>
    </citation>
    <scope>NUCLEOTIDE SEQUENCE [LARGE SCALE GENOMIC DNA]</scope>
    <source>
        <strain evidence="1 2">ATCC 14940</strain>
    </source>
</reference>
<proteinExistence type="predicted"/>
<dbReference type="EMBL" id="AWSU01000295">
    <property type="protein sequence ID" value="ERI74709.1"/>
    <property type="molecule type" value="Genomic_DNA"/>
</dbReference>
<evidence type="ECO:0008006" key="3">
    <source>
        <dbReference type="Google" id="ProtNLM"/>
    </source>
</evidence>
<evidence type="ECO:0000313" key="1">
    <source>
        <dbReference type="EMBL" id="ERI74709.1"/>
    </source>
</evidence>